<accession>A0A8T0TTM7</accession>
<sequence length="444" mass="48610">MSAEKTQMAEEPLLPAEAGAAAVPPGRREADAGGGFSWLTALGFLFLTFNSGMAIYRSNGDAAAVAFVAFSYVDLVLLFCCLRWFESAAPGSPARGHLKVAVWVLTTLLTLAFSYKVAAIMPVPVQILVWGMAAATVLGGFYAFFLHREGWLSRRGTAWLGSLVLTSVSNGPIFLTKVNVFLRKIGHNLDLFGLHLGHFFATTDLSCQSRGIPWLATLAVGTGRGGLFVAPAPCRPSSLIPTPIAVRLAIARRERESNGHLTRRRRRRNQPQANDDTTRSLIPTSAAVRLAIAHNERGLIGHRTRRHPRRHSHQPLPRTMSYPCSGSHTILPIYRRLYNGLRMPSVPELARAQTSPNEVQNVPDFPTENMSLAKGNILVRTPSKTEVGSVLSLSSSCHGRNRGCFLFYALRDLFAYYNNLVGVYVLRVGLSLESMFLSVLKSPC</sequence>
<dbReference type="PANTHER" id="PTHR46610">
    <property type="entry name" value="OS05G0181300 PROTEIN"/>
    <property type="match status" value="1"/>
</dbReference>
<dbReference type="PANTHER" id="PTHR46610:SF3">
    <property type="entry name" value="OS01G0238200 PROTEIN"/>
    <property type="match status" value="1"/>
</dbReference>
<evidence type="ECO:0000256" key="2">
    <source>
        <dbReference type="SAM" id="Phobius"/>
    </source>
</evidence>
<feature type="compositionally biased region" description="Basic residues" evidence="1">
    <location>
        <begin position="301"/>
        <end position="313"/>
    </location>
</feature>
<comment type="caution">
    <text evidence="3">The sequence shown here is derived from an EMBL/GenBank/DDBJ whole genome shotgun (WGS) entry which is preliminary data.</text>
</comment>
<dbReference type="AlphaFoldDB" id="A0A8T0TTM7"/>
<keyword evidence="2" id="KW-1133">Transmembrane helix</keyword>
<feature type="transmembrane region" description="Helical" evidence="2">
    <location>
        <begin position="36"/>
        <end position="56"/>
    </location>
</feature>
<evidence type="ECO:0000313" key="3">
    <source>
        <dbReference type="EMBL" id="KAG2612186.1"/>
    </source>
</evidence>
<evidence type="ECO:0000313" key="4">
    <source>
        <dbReference type="Proteomes" id="UP000823388"/>
    </source>
</evidence>
<feature type="transmembrane region" description="Helical" evidence="2">
    <location>
        <begin position="157"/>
        <end position="175"/>
    </location>
</feature>
<gene>
    <name evidence="3" type="ORF">PVAP13_4KG293405</name>
</gene>
<feature type="region of interest" description="Disordered" evidence="1">
    <location>
        <begin position="255"/>
        <end position="281"/>
    </location>
</feature>
<name>A0A8T0TTM7_PANVG</name>
<dbReference type="EMBL" id="CM029043">
    <property type="protein sequence ID" value="KAG2612186.1"/>
    <property type="molecule type" value="Genomic_DNA"/>
</dbReference>
<feature type="transmembrane region" description="Helical" evidence="2">
    <location>
        <begin position="127"/>
        <end position="145"/>
    </location>
</feature>
<dbReference type="InterPro" id="IPR045501">
    <property type="entry name" value="DUF6490"/>
</dbReference>
<organism evidence="3 4">
    <name type="scientific">Panicum virgatum</name>
    <name type="common">Blackwell switchgrass</name>
    <dbReference type="NCBI Taxonomy" id="38727"/>
    <lineage>
        <taxon>Eukaryota</taxon>
        <taxon>Viridiplantae</taxon>
        <taxon>Streptophyta</taxon>
        <taxon>Embryophyta</taxon>
        <taxon>Tracheophyta</taxon>
        <taxon>Spermatophyta</taxon>
        <taxon>Magnoliopsida</taxon>
        <taxon>Liliopsida</taxon>
        <taxon>Poales</taxon>
        <taxon>Poaceae</taxon>
        <taxon>PACMAD clade</taxon>
        <taxon>Panicoideae</taxon>
        <taxon>Panicodae</taxon>
        <taxon>Paniceae</taxon>
        <taxon>Panicinae</taxon>
        <taxon>Panicum</taxon>
        <taxon>Panicum sect. Hiantes</taxon>
    </lineage>
</organism>
<evidence type="ECO:0000256" key="1">
    <source>
        <dbReference type="SAM" id="MobiDB-lite"/>
    </source>
</evidence>
<keyword evidence="2" id="KW-0472">Membrane</keyword>
<feature type="region of interest" description="Disordered" evidence="1">
    <location>
        <begin position="301"/>
        <end position="321"/>
    </location>
</feature>
<protein>
    <submittedName>
        <fullName evidence="3">Uncharacterized protein</fullName>
    </submittedName>
</protein>
<feature type="transmembrane region" description="Helical" evidence="2">
    <location>
        <begin position="62"/>
        <end position="85"/>
    </location>
</feature>
<dbReference type="Proteomes" id="UP000823388">
    <property type="component" value="Chromosome 4K"/>
</dbReference>
<reference evidence="3" key="1">
    <citation type="submission" date="2020-05" db="EMBL/GenBank/DDBJ databases">
        <title>WGS assembly of Panicum virgatum.</title>
        <authorList>
            <person name="Lovell J.T."/>
            <person name="Jenkins J."/>
            <person name="Shu S."/>
            <person name="Juenger T.E."/>
            <person name="Schmutz J."/>
        </authorList>
    </citation>
    <scope>NUCLEOTIDE SEQUENCE</scope>
    <source>
        <strain evidence="3">AP13</strain>
    </source>
</reference>
<proteinExistence type="predicted"/>
<dbReference type="Pfam" id="PF20100">
    <property type="entry name" value="DUF6490"/>
    <property type="match status" value="1"/>
</dbReference>
<feature type="transmembrane region" description="Helical" evidence="2">
    <location>
        <begin position="97"/>
        <end position="115"/>
    </location>
</feature>
<keyword evidence="2" id="KW-0812">Transmembrane</keyword>
<feature type="compositionally biased region" description="Polar residues" evidence="1">
    <location>
        <begin position="270"/>
        <end position="281"/>
    </location>
</feature>
<keyword evidence="4" id="KW-1185">Reference proteome</keyword>